<dbReference type="GO" id="GO:0006935">
    <property type="term" value="P:chemotaxis"/>
    <property type="evidence" value="ECO:0007669"/>
    <property type="project" value="InterPro"/>
</dbReference>
<dbReference type="InterPro" id="IPR032255">
    <property type="entry name" value="HBM"/>
</dbReference>
<sequence>MRLSDYSIKVRLYTGFTFLIVIAIAIAAFGFTQLQTIDGQVGKFVSVAGNTSRNLEVQQLAERMRRLGLRFQATQEDVTITEFRAAQARSAELLDAAGKATLSEERKRLYADAATAVASVKTEFETLISLVMTFKTARDKLFTVGDQLTAATAKVMDATRESRDPTVRTQAAELEATILLVRIANWRFLATQDAKGPATFKTNSDRAEAALATLAKNGNASGLEPLLAPVRAALAEYGARFKEASAAVLQSNDLYEKTMRPHFTRISDDGTAAQKTLDADMGATRTQTVDTVASTKMMQTGLAVLGTILGVVLAYVIGRSIVMPILGMTGVMKLLAGGDKAVDVPARDNKDEIGEMAQAVDVFKRNMIEADRLAAEQREEQAQKERRQVAIEEYIASFDQSVRAALDGLGAAASQMRSTATSMSATAEQTQRQAATVSAASEQTSANVQTVAASCEEMSSSIGEIGRQVTQASKIASQAVADTERTNGTVITLVASAQKIGTVVQLIQDIASQTNLLALNATIEAARAGDAGKGFAVVASEVKSLATQTAKATEEIAAQISAMQAVTGEAADAIRSVGSTIGTIHEISTSIAGAVEEQGAATREIARGTQQAAKGTEEVTVTIGGVSQASREAGAAATQVLSSAEQLSRQSESLRSDVNTFLEQIRAA</sequence>
<dbReference type="InterPro" id="IPR004090">
    <property type="entry name" value="Chemotax_Me-accpt_rcpt"/>
</dbReference>
<name>A0A8S8XD45_9PROT</name>
<evidence type="ECO:0000256" key="6">
    <source>
        <dbReference type="SAM" id="Coils"/>
    </source>
</evidence>
<dbReference type="SMART" id="SM00304">
    <property type="entry name" value="HAMP"/>
    <property type="match status" value="1"/>
</dbReference>
<dbReference type="Pfam" id="PF00672">
    <property type="entry name" value="HAMP"/>
    <property type="match status" value="1"/>
</dbReference>
<proteinExistence type="inferred from homology"/>
<feature type="domain" description="Methyl-accepting transducer" evidence="8">
    <location>
        <begin position="412"/>
        <end position="648"/>
    </location>
</feature>
<comment type="subcellular location">
    <subcellularLocation>
        <location evidence="1">Cell inner membrane</location>
        <topology evidence="1">Multi-pass membrane protein</topology>
    </subcellularLocation>
</comment>
<dbReference type="Proteomes" id="UP000681075">
    <property type="component" value="Unassembled WGS sequence"/>
</dbReference>
<evidence type="ECO:0000259" key="10">
    <source>
        <dbReference type="PROSITE" id="PS50885"/>
    </source>
</evidence>
<dbReference type="CDD" id="cd06225">
    <property type="entry name" value="HAMP"/>
    <property type="match status" value="1"/>
</dbReference>
<dbReference type="GO" id="GO:0004888">
    <property type="term" value="F:transmembrane signaling receptor activity"/>
    <property type="evidence" value="ECO:0007669"/>
    <property type="project" value="InterPro"/>
</dbReference>
<feature type="domain" description="T-SNARE coiled-coil homology" evidence="9">
    <location>
        <begin position="564"/>
        <end position="612"/>
    </location>
</feature>
<organism evidence="11 12">
    <name type="scientific">Roseiterribacter gracilis</name>
    <dbReference type="NCBI Taxonomy" id="2812848"/>
    <lineage>
        <taxon>Bacteria</taxon>
        <taxon>Pseudomonadati</taxon>
        <taxon>Pseudomonadota</taxon>
        <taxon>Alphaproteobacteria</taxon>
        <taxon>Rhodospirillales</taxon>
        <taxon>Roseiterribacteraceae</taxon>
        <taxon>Roseiterribacter</taxon>
    </lineage>
</organism>
<evidence type="ECO:0000313" key="11">
    <source>
        <dbReference type="EMBL" id="GIL39801.1"/>
    </source>
</evidence>
<keyword evidence="7" id="KW-0472">Membrane</keyword>
<dbReference type="PROSITE" id="PS50192">
    <property type="entry name" value="T_SNARE"/>
    <property type="match status" value="1"/>
</dbReference>
<dbReference type="InterPro" id="IPR000727">
    <property type="entry name" value="T_SNARE_dom"/>
</dbReference>
<dbReference type="PROSITE" id="PS50111">
    <property type="entry name" value="CHEMOTAXIS_TRANSDUC_2"/>
    <property type="match status" value="1"/>
</dbReference>
<dbReference type="InterPro" id="IPR003660">
    <property type="entry name" value="HAMP_dom"/>
</dbReference>
<evidence type="ECO:0000256" key="1">
    <source>
        <dbReference type="ARBA" id="ARBA00004429"/>
    </source>
</evidence>
<dbReference type="RefSeq" id="WP_420242920.1">
    <property type="nucleotide sequence ID" value="NZ_BOPV01000001.1"/>
</dbReference>
<dbReference type="AlphaFoldDB" id="A0A8S8XD45"/>
<keyword evidence="3 5" id="KW-0807">Transducer</keyword>
<dbReference type="GO" id="GO:0005886">
    <property type="term" value="C:plasma membrane"/>
    <property type="evidence" value="ECO:0007669"/>
    <property type="project" value="UniProtKB-SubCell"/>
</dbReference>
<keyword evidence="2" id="KW-1003">Cell membrane</keyword>
<dbReference type="PANTHER" id="PTHR32089:SF112">
    <property type="entry name" value="LYSOZYME-LIKE PROTEIN-RELATED"/>
    <property type="match status" value="1"/>
</dbReference>
<feature type="domain" description="HAMP" evidence="10">
    <location>
        <begin position="319"/>
        <end position="372"/>
    </location>
</feature>
<reference evidence="11" key="1">
    <citation type="submission" date="2021-02" db="EMBL/GenBank/DDBJ databases">
        <title>Genome sequence of Rhodospirillales sp. strain TMPK1 isolated from soil.</title>
        <authorList>
            <person name="Nakai R."/>
            <person name="Kusada H."/>
            <person name="Tamaki H."/>
        </authorList>
    </citation>
    <scope>NUCLEOTIDE SEQUENCE</scope>
    <source>
        <strain evidence="11">TMPK1</strain>
    </source>
</reference>
<evidence type="ECO:0000256" key="7">
    <source>
        <dbReference type="SAM" id="Phobius"/>
    </source>
</evidence>
<dbReference type="Pfam" id="PF00015">
    <property type="entry name" value="MCPsignal"/>
    <property type="match status" value="1"/>
</dbReference>
<evidence type="ECO:0000256" key="5">
    <source>
        <dbReference type="PROSITE-ProRule" id="PRU00284"/>
    </source>
</evidence>
<keyword evidence="7" id="KW-0812">Transmembrane</keyword>
<evidence type="ECO:0000256" key="2">
    <source>
        <dbReference type="ARBA" id="ARBA00022519"/>
    </source>
</evidence>
<keyword evidence="2" id="KW-0997">Cell inner membrane</keyword>
<dbReference type="SMART" id="SM01358">
    <property type="entry name" value="HBM"/>
    <property type="match status" value="1"/>
</dbReference>
<gene>
    <name evidence="11" type="ORF">TMPK1_20380</name>
</gene>
<dbReference type="PROSITE" id="PS50885">
    <property type="entry name" value="HAMP"/>
    <property type="match status" value="1"/>
</dbReference>
<feature type="coiled-coil region" evidence="6">
    <location>
        <begin position="365"/>
        <end position="393"/>
    </location>
</feature>
<dbReference type="GO" id="GO:0007165">
    <property type="term" value="P:signal transduction"/>
    <property type="evidence" value="ECO:0007669"/>
    <property type="project" value="UniProtKB-KW"/>
</dbReference>
<keyword evidence="6" id="KW-0175">Coiled coil</keyword>
<comment type="caution">
    <text evidence="11">The sequence shown here is derived from an EMBL/GenBank/DDBJ whole genome shotgun (WGS) entry which is preliminary data.</text>
</comment>
<evidence type="ECO:0000313" key="12">
    <source>
        <dbReference type="Proteomes" id="UP000681075"/>
    </source>
</evidence>
<keyword evidence="12" id="KW-1185">Reference proteome</keyword>
<dbReference type="Gene3D" id="6.10.340.10">
    <property type="match status" value="1"/>
</dbReference>
<evidence type="ECO:0000256" key="4">
    <source>
        <dbReference type="ARBA" id="ARBA00029447"/>
    </source>
</evidence>
<feature type="transmembrane region" description="Helical" evidence="7">
    <location>
        <begin position="12"/>
        <end position="31"/>
    </location>
</feature>
<accession>A0A8S8XD45</accession>
<protein>
    <submittedName>
        <fullName evidence="11">Methyl-accepting chemotaxis protein</fullName>
    </submittedName>
</protein>
<dbReference type="PANTHER" id="PTHR32089">
    <property type="entry name" value="METHYL-ACCEPTING CHEMOTAXIS PROTEIN MCPB"/>
    <property type="match status" value="1"/>
</dbReference>
<feature type="transmembrane region" description="Helical" evidence="7">
    <location>
        <begin position="297"/>
        <end position="318"/>
    </location>
</feature>
<evidence type="ECO:0000259" key="8">
    <source>
        <dbReference type="PROSITE" id="PS50111"/>
    </source>
</evidence>
<dbReference type="SUPFAM" id="SSF58104">
    <property type="entry name" value="Methyl-accepting chemotaxis protein (MCP) signaling domain"/>
    <property type="match status" value="1"/>
</dbReference>
<dbReference type="InterPro" id="IPR004089">
    <property type="entry name" value="MCPsignal_dom"/>
</dbReference>
<dbReference type="Gene3D" id="1.10.287.950">
    <property type="entry name" value="Methyl-accepting chemotaxis protein"/>
    <property type="match status" value="1"/>
</dbReference>
<dbReference type="SMART" id="SM00283">
    <property type="entry name" value="MA"/>
    <property type="match status" value="1"/>
</dbReference>
<comment type="similarity">
    <text evidence="4">Belongs to the methyl-accepting chemotaxis (MCP) protein family.</text>
</comment>
<dbReference type="EMBL" id="BOPV01000001">
    <property type="protein sequence ID" value="GIL39801.1"/>
    <property type="molecule type" value="Genomic_DNA"/>
</dbReference>
<evidence type="ECO:0000259" key="9">
    <source>
        <dbReference type="PROSITE" id="PS50192"/>
    </source>
</evidence>
<dbReference type="PRINTS" id="PR00260">
    <property type="entry name" value="CHEMTRNSDUCR"/>
</dbReference>
<keyword evidence="7" id="KW-1133">Transmembrane helix</keyword>
<evidence type="ECO:0000256" key="3">
    <source>
        <dbReference type="ARBA" id="ARBA00023224"/>
    </source>
</evidence>